<gene>
    <name evidence="4" type="ORF">LSH36_395g02059</name>
</gene>
<sequence>MLCAESARLFAEREGFEIVSIEDLVTPKAVETLRLIPDFKPSVNKEFYEKFNPPNKDHEHDTVGAVAVDCHGNVAHATSTGGISGKMCGRVGDSPVVGSGGYADNRAGAVSTTGHREAFVKMCSAKHAAVLMENERVDKLGGCITINSPGDIGVYMTSEVMSWAAIRDKTIQYGLYKNEVHKAAYCE</sequence>
<dbReference type="GO" id="GO:0033345">
    <property type="term" value="P:L-asparagine catabolic process via L-aspartate"/>
    <property type="evidence" value="ECO:0007669"/>
    <property type="project" value="TreeGrafter"/>
</dbReference>
<evidence type="ECO:0000256" key="1">
    <source>
        <dbReference type="ARBA" id="ARBA00010872"/>
    </source>
</evidence>
<name>A0AAD9JDF2_9ANNE</name>
<comment type="similarity">
    <text evidence="1">Belongs to the Ntn-hydrolase family.</text>
</comment>
<feature type="site" description="Cleavage; by autolysis" evidence="3">
    <location>
        <begin position="61"/>
        <end position="62"/>
    </location>
</feature>
<dbReference type="GO" id="GO:0016787">
    <property type="term" value="F:hydrolase activity"/>
    <property type="evidence" value="ECO:0007669"/>
    <property type="project" value="InterPro"/>
</dbReference>
<dbReference type="AlphaFoldDB" id="A0AAD9JDF2"/>
<organism evidence="4 5">
    <name type="scientific">Paralvinella palmiformis</name>
    <dbReference type="NCBI Taxonomy" id="53620"/>
    <lineage>
        <taxon>Eukaryota</taxon>
        <taxon>Metazoa</taxon>
        <taxon>Spiralia</taxon>
        <taxon>Lophotrochozoa</taxon>
        <taxon>Annelida</taxon>
        <taxon>Polychaeta</taxon>
        <taxon>Sedentaria</taxon>
        <taxon>Canalipalpata</taxon>
        <taxon>Terebellida</taxon>
        <taxon>Terebelliformia</taxon>
        <taxon>Alvinellidae</taxon>
        <taxon>Paralvinella</taxon>
    </lineage>
</organism>
<evidence type="ECO:0000313" key="5">
    <source>
        <dbReference type="Proteomes" id="UP001208570"/>
    </source>
</evidence>
<dbReference type="PANTHER" id="PTHR10188">
    <property type="entry name" value="L-ASPARAGINASE"/>
    <property type="match status" value="1"/>
</dbReference>
<evidence type="ECO:0000256" key="3">
    <source>
        <dbReference type="PIRSR" id="PIRSR600246-3"/>
    </source>
</evidence>
<reference evidence="4" key="1">
    <citation type="journal article" date="2023" name="Mol. Biol. Evol.">
        <title>Third-Generation Sequencing Reveals the Adaptive Role of the Epigenome in Three Deep-Sea Polychaetes.</title>
        <authorList>
            <person name="Perez M."/>
            <person name="Aroh O."/>
            <person name="Sun Y."/>
            <person name="Lan Y."/>
            <person name="Juniper S.K."/>
            <person name="Young C.R."/>
            <person name="Angers B."/>
            <person name="Qian P.Y."/>
        </authorList>
    </citation>
    <scope>NUCLEOTIDE SEQUENCE</scope>
    <source>
        <strain evidence="4">P08H-3</strain>
    </source>
</reference>
<dbReference type="PANTHER" id="PTHR10188:SF43">
    <property type="entry name" value="ASPARAGINASE (EUROFUNG)"/>
    <property type="match status" value="1"/>
</dbReference>
<dbReference type="Proteomes" id="UP001208570">
    <property type="component" value="Unassembled WGS sequence"/>
</dbReference>
<dbReference type="Gene3D" id="3.60.20.30">
    <property type="entry name" value="(Glycosyl)asparaginase"/>
    <property type="match status" value="1"/>
</dbReference>
<dbReference type="Pfam" id="PF01112">
    <property type="entry name" value="Asparaginase_2"/>
    <property type="match status" value="1"/>
</dbReference>
<evidence type="ECO:0000256" key="2">
    <source>
        <dbReference type="PIRSR" id="PIRSR600246-1"/>
    </source>
</evidence>
<comment type="caution">
    <text evidence="4">The sequence shown here is derived from an EMBL/GenBank/DDBJ whole genome shotgun (WGS) entry which is preliminary data.</text>
</comment>
<proteinExistence type="inferred from homology"/>
<evidence type="ECO:0000313" key="4">
    <source>
        <dbReference type="EMBL" id="KAK2150688.1"/>
    </source>
</evidence>
<dbReference type="InterPro" id="IPR029055">
    <property type="entry name" value="Ntn_hydrolases_N"/>
</dbReference>
<protein>
    <submittedName>
        <fullName evidence="4">Uncharacterized protein</fullName>
    </submittedName>
</protein>
<dbReference type="SUPFAM" id="SSF56235">
    <property type="entry name" value="N-terminal nucleophile aminohydrolases (Ntn hydrolases)"/>
    <property type="match status" value="1"/>
</dbReference>
<keyword evidence="5" id="KW-1185">Reference proteome</keyword>
<dbReference type="GO" id="GO:0005737">
    <property type="term" value="C:cytoplasm"/>
    <property type="evidence" value="ECO:0007669"/>
    <property type="project" value="TreeGrafter"/>
</dbReference>
<dbReference type="EMBL" id="JAODUP010000395">
    <property type="protein sequence ID" value="KAK2150688.1"/>
    <property type="molecule type" value="Genomic_DNA"/>
</dbReference>
<dbReference type="InterPro" id="IPR000246">
    <property type="entry name" value="Peptidase_T2"/>
</dbReference>
<feature type="active site" description="Nucleophile" evidence="2">
    <location>
        <position position="62"/>
    </location>
</feature>
<accession>A0AAD9JDF2</accession>